<keyword evidence="1" id="KW-0472">Membrane</keyword>
<gene>
    <name evidence="2" type="ORF">LMG28614_01933</name>
</gene>
<protein>
    <recommendedName>
        <fullName evidence="4">DUF2569 domain-containing protein</fullName>
    </recommendedName>
</protein>
<organism evidence="2 3">
    <name type="scientific">Paraburkholderia ultramafica</name>
    <dbReference type="NCBI Taxonomy" id="1544867"/>
    <lineage>
        <taxon>Bacteria</taxon>
        <taxon>Pseudomonadati</taxon>
        <taxon>Pseudomonadota</taxon>
        <taxon>Betaproteobacteria</taxon>
        <taxon>Burkholderiales</taxon>
        <taxon>Burkholderiaceae</taxon>
        <taxon>Paraburkholderia</taxon>
    </lineage>
</organism>
<name>A0A6S7BCQ8_9BURK</name>
<feature type="transmembrane region" description="Helical" evidence="1">
    <location>
        <begin position="122"/>
        <end position="145"/>
    </location>
</feature>
<dbReference type="EMBL" id="CADIKK010000007">
    <property type="protein sequence ID" value="CAB3784371.1"/>
    <property type="molecule type" value="Genomic_DNA"/>
</dbReference>
<dbReference type="Proteomes" id="UP000494365">
    <property type="component" value="Unassembled WGS sequence"/>
</dbReference>
<sequence length="161" mass="17869">MTPTMKPVPRLIGGWLLLALIGLAAWTLMTAISVRDPLKLMLEWELLDVFIRHETHRWYRIVIVLTGLDALIGGFIVAGAGWLALLVWRRAARFPAQVQVWLFAVVVMRAGAYLFGDTMSRAIGIGIAIPADGFVQAVIAAALGIPYFRLSRRVRETFINA</sequence>
<evidence type="ECO:0000313" key="3">
    <source>
        <dbReference type="Proteomes" id="UP000494365"/>
    </source>
</evidence>
<feature type="transmembrane region" description="Helical" evidence="1">
    <location>
        <begin position="100"/>
        <end position="116"/>
    </location>
</feature>
<reference evidence="2 3" key="1">
    <citation type="submission" date="2020-04" db="EMBL/GenBank/DDBJ databases">
        <authorList>
            <person name="De Canck E."/>
        </authorList>
    </citation>
    <scope>NUCLEOTIDE SEQUENCE [LARGE SCALE GENOMIC DNA]</scope>
    <source>
        <strain evidence="2 3">LMG 28614</strain>
    </source>
</reference>
<keyword evidence="1" id="KW-0812">Transmembrane</keyword>
<dbReference type="AlphaFoldDB" id="A0A6S7BCQ8"/>
<evidence type="ECO:0000256" key="1">
    <source>
        <dbReference type="SAM" id="Phobius"/>
    </source>
</evidence>
<evidence type="ECO:0000313" key="2">
    <source>
        <dbReference type="EMBL" id="CAB3784371.1"/>
    </source>
</evidence>
<dbReference type="Pfam" id="PF10754">
    <property type="entry name" value="DUF2569"/>
    <property type="match status" value="1"/>
</dbReference>
<dbReference type="InterPro" id="IPR019690">
    <property type="entry name" value="DUF2569"/>
</dbReference>
<keyword evidence="1" id="KW-1133">Transmembrane helix</keyword>
<proteinExistence type="predicted"/>
<evidence type="ECO:0008006" key="4">
    <source>
        <dbReference type="Google" id="ProtNLM"/>
    </source>
</evidence>
<keyword evidence="3" id="KW-1185">Reference proteome</keyword>
<accession>A0A6S7BCQ8</accession>
<feature type="transmembrane region" description="Helical" evidence="1">
    <location>
        <begin position="59"/>
        <end position="88"/>
    </location>
</feature>